<evidence type="ECO:0000256" key="1">
    <source>
        <dbReference type="ARBA" id="ARBA00004167"/>
    </source>
</evidence>
<evidence type="ECO:0000256" key="2">
    <source>
        <dbReference type="ARBA" id="ARBA00022692"/>
    </source>
</evidence>
<evidence type="ECO:0000259" key="11">
    <source>
        <dbReference type="PROSITE" id="PS50287"/>
    </source>
</evidence>
<feature type="domain" description="SRCR" evidence="11">
    <location>
        <begin position="1848"/>
        <end position="1962"/>
    </location>
</feature>
<evidence type="ECO:0000256" key="3">
    <source>
        <dbReference type="ARBA" id="ARBA00022729"/>
    </source>
</evidence>
<comment type="subcellular location">
    <subcellularLocation>
        <location evidence="1">Membrane</location>
        <topology evidence="1">Single-pass membrane protein</topology>
    </subcellularLocation>
</comment>
<evidence type="ECO:0000313" key="13">
    <source>
        <dbReference type="WBParaSite" id="maker-uti_cns_0046218-snap-gene-0.9-mRNA-1"/>
    </source>
</evidence>
<dbReference type="InterPro" id="IPR053243">
    <property type="entry name" value="SJ_maturation_regulator"/>
</dbReference>
<dbReference type="InterPro" id="IPR011050">
    <property type="entry name" value="Pectin_lyase_fold/virulence"/>
</dbReference>
<sequence>MASPWILQWLLVVLALCQLGSSETALPNRIDVNTRWDLARSPYIATTDVIIPESVTVTVDPGVEIRLAAQRRLQVFGTISAKGTATQRITMTKVSPSADPGYVVPKALRLVYGFTYEVRDGWAQGFYKNRWRNICSRNRDWSKIDCRVACRELGFSDGNFTLLSVAENYTTGIVYTAPACHGNESSIFDCPGARDIEMGWDVCHIQELVGLYCWGANMDKFKDHWWGIEMYNATRQLQSLHTPNTQMNRSRSEFEFVDIMYAGVNTTLHNVAAFSASPYPPFLLNMRFMHNAFDAINLTQIKGPVRIWDSEFANNRGHGFHVQTAVGMVDLRRVRSHDNGGDGGVVRMMDYHWQEIEEEITQSDTVRLCWDDPSTQSPRFPFLIEAKGRVPSTIDVNICQKTVQTDYLGQLLTVSMLEAELDPEAYALIRIYDQMSSNLQVAFWNVSMRNDTKPPKPFIYQGVVSRRQMLRIEMTWVKSTRLTRCTTFEPCVRVILQVSVDNGRKMSELSVSESDFSSNVQRGLTVANPWTYVVVRESTFRANLFDAGLKIVNGSTDVFVNRTNFLGNERSGLNISTASGLRVVNASSFQYQQGFGMDVWHQYENQTRFGTTGFYNSCDTHNIVVNNSDFRQNQRQGILAVSCLYSPRGVTNFTVAFSQFAENVRNAIEVAPMLNMIGRITNNTFERHNRSVVLIDNGINFVQQRIYATMSVKYAIEYNIFQYNSGYFVLNTRLLLNSVVQSIAIMYNKFIDNAIKKAPGFLNPRSSVQAVVILSSDQSQLAFCRNYINNTQSDYEIGTHLMSPMSSVNATLNFWGTPADLRVGTWDSVAPLVFARLFDKIARYTLARIKYWPVLKERLLNTDKNTFDTPEFIYRFREGSSRIIGGPILDEFISQVTLEGGVYQVTRDIFVPLRNKLVIQPGARLEFDNSVGIFVEGSLTVGGTPSQPVSFTMGPGQYLGGLGSANHSVANGTSNGTDPGAGVNVRLADGRSFAEGRLEIQIDGVWGTVCDRDFELAEANIVCNMLGLVAHPADWQLLPAERRPGPASMPILRSGLQCQPWDLDIRACPADGPSDHSCDHSRDVHLRCKRKAWAGLRFTASNDLSTVTHLNLDTGGLLDYFRMYFSPGVQVDYNKHLFQNVRVSNCLSHGFVVLHNELYRDNRLSNCQLTGNLGNGVLIRSPLIGLTACNMSNNQGSGFEYNPGFTEQEAYEFRSSFPPVRKTMLTSLTASSPQVIGIQSSDTDYLVTNPSASAVSGVYRVQLNAGQSEQRLILTVVDFNPDPAWERVTIYDVAAASVNENSPKWRIPEDLVLFPAVSSGAAVTVEYRVKGPVTDKLALIVQSSDMRGMPEANYRDYYPPTKLLLSNCQMIGNAKGISITHYNDGTDDQLSRVYIRRRFETIEMTGLTIADNRQYGLHVPSVSPYQNDLFAPSYAEVVEGSSRIARIEYRITNCQFTGNGQAVFSQHNHVQYANNLWNYTIEQCEFSRNTRGGFDIDFPFVSKKFDWRYEEDIMHYVTYRNNKFAANQNTRMVIRGYNADINILNSEFTDNRCQRQSLIGLLGMEKRVSLSGNTITNNVNCTALVDFDIVSQTEFSPPVPASVTRNVIRGNACPPSSDPDGVLDSSTPTCAAVSVQGIQDVLVQRNIISNGYQTELIAGVQSSSLINSFNCTENYWGSVDIEVIRSRIFDYDSWNNFAVADFSRYLTTESLDSPVSSAVIPPRTIDFNRPFGGRIARDTRLQWRRTPYLVNRDITVMPGATLSIDAGVELQFYPNVGMLVLGRIDAMGSYNSPIKMRPVVKAAAAAAGRKRRKRRDTTTSSTAEYFAKYTEPESSKGGVKVSLERNGIRLVAGRIANEGFLQFYNTSAARWDIVCDNQFSEEVGRVVCRELGVETFNVIVRETYLYDHYVYGFDNQFVRKYFWMRTYNCKGTELSRAECTERLNYDSLMCGRRRGYVFLRCGQSNLQPGETYWGSIRVAHPAIEQSNPITGKPSQFRYVNIYGAGVLHKQKVAAIQTTYQYPLFDTVTISNCASDGYKIIAPRQFVRVANTTVRDNLGTGYSIIVLNGDSANPETTPLVSFNPLVESSIPYNLVGLVDICDRRKDMVVVDRLLVFYKYSYETRACTKLFRSQVSAKRVALRFLQIQLYYDPFSKNSIELFNGDRFNTTELLAYISAANMTSSDDRRRTFRTRPAYDTMGVHIHASSAAPTNGFIAEVVTLPLSPDKTYPDLNNFMEHYVRQSVFTGNQEGGVHYRGVGEINPDFVAHFNQFERNGLDILNLTSRPVLFAQMQNGRYLDVLNNFGGLQFDMWSTGLSKSAKSNITNNAIIRNTHGGALWISGNHYNMFKVTNNFFESNVAEMRDLVSIQGVLMKPFARNYFHRNVAGYIMNASGYEDLSTKSEFSWNGFYQNQALNWTRRSTIFLGSTKHQFRHNYFRNLANNFEIATGNMSIIRTADIDTNGNCLAEAWFCKEGWVKRLEFNKCICYRRDTVDARYNWWGEPYSFYAPGRLWDNSDD</sequence>
<dbReference type="PANTHER" id="PTHR47653">
    <property type="entry name" value="PROTEIN BARK BEETLE"/>
    <property type="match status" value="1"/>
</dbReference>
<dbReference type="PANTHER" id="PTHR47653:SF1">
    <property type="entry name" value="DELETED IN MALIGNANT BRAIN TUMORS 1 PROTEIN"/>
    <property type="match status" value="1"/>
</dbReference>
<evidence type="ECO:0000256" key="7">
    <source>
        <dbReference type="ARBA" id="ARBA00023157"/>
    </source>
</evidence>
<feature type="signal peptide" evidence="10">
    <location>
        <begin position="1"/>
        <end position="22"/>
    </location>
</feature>
<dbReference type="FunFam" id="3.10.250.10:FF:000016">
    <property type="entry name" value="Scavenger receptor cysteine-rich protein type 12"/>
    <property type="match status" value="1"/>
</dbReference>
<keyword evidence="12" id="KW-1185">Reference proteome</keyword>
<comment type="caution">
    <text evidence="9">Lacks conserved residue(s) required for the propagation of feature annotation.</text>
</comment>
<evidence type="ECO:0000256" key="8">
    <source>
        <dbReference type="ARBA" id="ARBA00023180"/>
    </source>
</evidence>
<feature type="disulfide bond" evidence="9">
    <location>
        <begin position="180"/>
        <end position="190"/>
    </location>
</feature>
<keyword evidence="4" id="KW-0677">Repeat</keyword>
<dbReference type="WBParaSite" id="maker-uti_cns_0046218-snap-gene-0.9-mRNA-1">
    <property type="protein sequence ID" value="maker-uti_cns_0046218-snap-gene-0.9-mRNA-1"/>
    <property type="gene ID" value="maker-uti_cns_0046218-snap-gene-0.9"/>
</dbReference>
<proteinExistence type="predicted"/>
<keyword evidence="2" id="KW-0812">Transmembrane</keyword>
<evidence type="ECO:0000313" key="12">
    <source>
        <dbReference type="Proteomes" id="UP000095280"/>
    </source>
</evidence>
<dbReference type="GO" id="GO:0045217">
    <property type="term" value="P:cell-cell junction maintenance"/>
    <property type="evidence" value="ECO:0007669"/>
    <property type="project" value="TreeGrafter"/>
</dbReference>
<dbReference type="Gene3D" id="3.10.250.10">
    <property type="entry name" value="SRCR-like domain"/>
    <property type="match status" value="3"/>
</dbReference>
<protein>
    <submittedName>
        <fullName evidence="13">SRCR domain-containing protein</fullName>
    </submittedName>
</protein>
<evidence type="ECO:0000256" key="5">
    <source>
        <dbReference type="ARBA" id="ARBA00022989"/>
    </source>
</evidence>
<evidence type="ECO:0000256" key="4">
    <source>
        <dbReference type="ARBA" id="ARBA00022737"/>
    </source>
</evidence>
<feature type="domain" description="SRCR" evidence="11">
    <location>
        <begin position="985"/>
        <end position="1089"/>
    </location>
</feature>
<accession>A0A1I8J894</accession>
<dbReference type="PROSITE" id="PS50287">
    <property type="entry name" value="SRCR_2"/>
    <property type="match status" value="3"/>
</dbReference>
<keyword evidence="6" id="KW-0472">Membrane</keyword>
<keyword evidence="5" id="KW-1133">Transmembrane helix</keyword>
<keyword evidence="3 10" id="KW-0732">Signal</keyword>
<dbReference type="GO" id="GO:0016020">
    <property type="term" value="C:membrane"/>
    <property type="evidence" value="ECO:0007669"/>
    <property type="project" value="UniProtKB-SubCell"/>
</dbReference>
<reference evidence="13" key="1">
    <citation type="submission" date="2016-11" db="UniProtKB">
        <authorList>
            <consortium name="WormBaseParasite"/>
        </authorList>
    </citation>
    <scope>IDENTIFICATION</scope>
</reference>
<dbReference type="Gene3D" id="2.160.20.10">
    <property type="entry name" value="Single-stranded right-handed beta-helix, Pectin lyase-like"/>
    <property type="match status" value="1"/>
</dbReference>
<evidence type="ECO:0000256" key="10">
    <source>
        <dbReference type="SAM" id="SignalP"/>
    </source>
</evidence>
<evidence type="ECO:0000256" key="9">
    <source>
        <dbReference type="PROSITE-ProRule" id="PRU00196"/>
    </source>
</evidence>
<dbReference type="Proteomes" id="UP000095280">
    <property type="component" value="Unplaced"/>
</dbReference>
<dbReference type="PRINTS" id="PR00258">
    <property type="entry name" value="SPERACTRCPTR"/>
</dbReference>
<dbReference type="SUPFAM" id="SSF56487">
    <property type="entry name" value="SRCR-like"/>
    <property type="match status" value="3"/>
</dbReference>
<keyword evidence="8" id="KW-0325">Glycoprotein</keyword>
<evidence type="ECO:0000256" key="6">
    <source>
        <dbReference type="ARBA" id="ARBA00023136"/>
    </source>
</evidence>
<dbReference type="InterPro" id="IPR001190">
    <property type="entry name" value="SRCR"/>
</dbReference>
<feature type="disulfide bond" evidence="9">
    <location>
        <begin position="1058"/>
        <end position="1068"/>
    </location>
</feature>
<dbReference type="PROSITE" id="PS00420">
    <property type="entry name" value="SRCR_1"/>
    <property type="match status" value="1"/>
</dbReference>
<name>A0A1I8J894_9PLAT</name>
<feature type="chain" id="PRO_5009321570" evidence="10">
    <location>
        <begin position="23"/>
        <end position="2517"/>
    </location>
</feature>
<keyword evidence="7 9" id="KW-1015">Disulfide bond</keyword>
<feature type="disulfide bond" evidence="9">
    <location>
        <begin position="1929"/>
        <end position="1939"/>
    </location>
</feature>
<feature type="domain" description="SRCR" evidence="11">
    <location>
        <begin position="108"/>
        <end position="214"/>
    </location>
</feature>
<dbReference type="SUPFAM" id="SSF51126">
    <property type="entry name" value="Pectin lyase-like"/>
    <property type="match status" value="2"/>
</dbReference>
<dbReference type="InterPro" id="IPR006626">
    <property type="entry name" value="PbH1"/>
</dbReference>
<dbReference type="InterPro" id="IPR036772">
    <property type="entry name" value="SRCR-like_dom_sf"/>
</dbReference>
<dbReference type="SMART" id="SM00710">
    <property type="entry name" value="PbH1"/>
    <property type="match status" value="16"/>
</dbReference>
<dbReference type="InterPro" id="IPR012334">
    <property type="entry name" value="Pectin_lyas_fold"/>
</dbReference>
<organism evidence="12 13">
    <name type="scientific">Macrostomum lignano</name>
    <dbReference type="NCBI Taxonomy" id="282301"/>
    <lineage>
        <taxon>Eukaryota</taxon>
        <taxon>Metazoa</taxon>
        <taxon>Spiralia</taxon>
        <taxon>Lophotrochozoa</taxon>
        <taxon>Platyhelminthes</taxon>
        <taxon>Rhabditophora</taxon>
        <taxon>Macrostomorpha</taxon>
        <taxon>Macrostomida</taxon>
        <taxon>Macrostomidae</taxon>
        <taxon>Macrostomum</taxon>
    </lineage>
</organism>
<dbReference type="Pfam" id="PF00530">
    <property type="entry name" value="SRCR"/>
    <property type="match status" value="3"/>
</dbReference>
<dbReference type="SMART" id="SM00202">
    <property type="entry name" value="SR"/>
    <property type="match status" value="3"/>
</dbReference>